<keyword evidence="6" id="KW-0695">RNA-directed DNA polymerase</keyword>
<comment type="caution">
    <text evidence="9">The sequence shown here is derived from an EMBL/GenBank/DDBJ whole genome shotgun (WGS) entry which is preliminary data.</text>
</comment>
<dbReference type="Pfam" id="PF17917">
    <property type="entry name" value="RT_RNaseH"/>
    <property type="match status" value="1"/>
</dbReference>
<evidence type="ECO:0000256" key="4">
    <source>
        <dbReference type="ARBA" id="ARBA00022759"/>
    </source>
</evidence>
<evidence type="ECO:0000256" key="2">
    <source>
        <dbReference type="ARBA" id="ARBA00022695"/>
    </source>
</evidence>
<dbReference type="EMBL" id="JACGWJ010000005">
    <property type="protein sequence ID" value="KAL0419111.1"/>
    <property type="molecule type" value="Genomic_DNA"/>
</dbReference>
<dbReference type="Pfam" id="PF17921">
    <property type="entry name" value="Integrase_H2C2"/>
    <property type="match status" value="1"/>
</dbReference>
<dbReference type="GO" id="GO:0004519">
    <property type="term" value="F:endonuclease activity"/>
    <property type="evidence" value="ECO:0007669"/>
    <property type="project" value="UniProtKB-KW"/>
</dbReference>
<sequence length="196" mass="22126">MSTRLQVSSVYEREMFAITEAIRKWRHYLLGWKFFIYTDQQSLHSLLTQTIQTPAQHKWLSKLLGFDYEILYTPGKDNVVADALSRHSTACFVSLLAMSTVTPSVLVGLRSFYASHTAGQSLLHRIRHNPSSKLTFSNAHGLVLYESRLFISKQTGLRSLLLSEFHSSIIGGHSGAPATFARLAASFYWPKDEGRC</sequence>
<reference evidence="9" key="1">
    <citation type="submission" date="2020-06" db="EMBL/GenBank/DDBJ databases">
        <authorList>
            <person name="Li T."/>
            <person name="Hu X."/>
            <person name="Zhang T."/>
            <person name="Song X."/>
            <person name="Zhang H."/>
            <person name="Dai N."/>
            <person name="Sheng W."/>
            <person name="Hou X."/>
            <person name="Wei L."/>
        </authorList>
    </citation>
    <scope>NUCLEOTIDE SEQUENCE</scope>
    <source>
        <strain evidence="9">G02</strain>
        <tissue evidence="9">Leaf</tissue>
    </source>
</reference>
<dbReference type="InterPro" id="IPR043502">
    <property type="entry name" value="DNA/RNA_pol_sf"/>
</dbReference>
<evidence type="ECO:0000259" key="7">
    <source>
        <dbReference type="Pfam" id="PF17917"/>
    </source>
</evidence>
<evidence type="ECO:0000256" key="5">
    <source>
        <dbReference type="ARBA" id="ARBA00022801"/>
    </source>
</evidence>
<proteinExistence type="predicted"/>
<dbReference type="AlphaFoldDB" id="A0AAW2UUV6"/>
<evidence type="ECO:0000256" key="1">
    <source>
        <dbReference type="ARBA" id="ARBA00022679"/>
    </source>
</evidence>
<feature type="domain" description="Reverse transcriptase RNase H-like" evidence="7">
    <location>
        <begin position="9"/>
        <end position="66"/>
    </location>
</feature>
<protein>
    <submittedName>
        <fullName evidence="9">Retrovirus-related Pol polyprotein from transposon.6</fullName>
    </submittedName>
</protein>
<keyword evidence="4" id="KW-0255">Endonuclease</keyword>
<dbReference type="InterPro" id="IPR041588">
    <property type="entry name" value="Integrase_H2C2"/>
</dbReference>
<accession>A0AAW2UUV6</accession>
<dbReference type="InterPro" id="IPR050951">
    <property type="entry name" value="Retrovirus_Pol_polyprotein"/>
</dbReference>
<dbReference type="PANTHER" id="PTHR37984:SF5">
    <property type="entry name" value="PROTEIN NYNRIN-LIKE"/>
    <property type="match status" value="1"/>
</dbReference>
<evidence type="ECO:0000259" key="8">
    <source>
        <dbReference type="Pfam" id="PF17921"/>
    </source>
</evidence>
<gene>
    <name evidence="9" type="ORF">Sradi_1324600</name>
</gene>
<keyword evidence="1" id="KW-0808">Transferase</keyword>
<keyword evidence="2" id="KW-0548">Nucleotidyltransferase</keyword>
<dbReference type="PANTHER" id="PTHR37984">
    <property type="entry name" value="PROTEIN CBG26694"/>
    <property type="match status" value="1"/>
</dbReference>
<evidence type="ECO:0000256" key="3">
    <source>
        <dbReference type="ARBA" id="ARBA00022722"/>
    </source>
</evidence>
<keyword evidence="5" id="KW-0378">Hydrolase</keyword>
<name>A0AAW2UUV6_SESRA</name>
<reference evidence="9" key="2">
    <citation type="journal article" date="2024" name="Plant">
        <title>Genomic evolution and insights into agronomic trait innovations of Sesamum species.</title>
        <authorList>
            <person name="Miao H."/>
            <person name="Wang L."/>
            <person name="Qu L."/>
            <person name="Liu H."/>
            <person name="Sun Y."/>
            <person name="Le M."/>
            <person name="Wang Q."/>
            <person name="Wei S."/>
            <person name="Zheng Y."/>
            <person name="Lin W."/>
            <person name="Duan Y."/>
            <person name="Cao H."/>
            <person name="Xiong S."/>
            <person name="Wang X."/>
            <person name="Wei L."/>
            <person name="Li C."/>
            <person name="Ma Q."/>
            <person name="Ju M."/>
            <person name="Zhao R."/>
            <person name="Li G."/>
            <person name="Mu C."/>
            <person name="Tian Q."/>
            <person name="Mei H."/>
            <person name="Zhang T."/>
            <person name="Gao T."/>
            <person name="Zhang H."/>
        </authorList>
    </citation>
    <scope>NUCLEOTIDE SEQUENCE</scope>
    <source>
        <strain evidence="9">G02</strain>
    </source>
</reference>
<dbReference type="CDD" id="cd09274">
    <property type="entry name" value="RNase_HI_RT_Ty3"/>
    <property type="match status" value="1"/>
</dbReference>
<dbReference type="SUPFAM" id="SSF56672">
    <property type="entry name" value="DNA/RNA polymerases"/>
    <property type="match status" value="1"/>
</dbReference>
<dbReference type="GO" id="GO:0003964">
    <property type="term" value="F:RNA-directed DNA polymerase activity"/>
    <property type="evidence" value="ECO:0007669"/>
    <property type="project" value="UniProtKB-KW"/>
</dbReference>
<evidence type="ECO:0000256" key="6">
    <source>
        <dbReference type="ARBA" id="ARBA00022918"/>
    </source>
</evidence>
<keyword evidence="3" id="KW-0540">Nuclease</keyword>
<organism evidence="9">
    <name type="scientific">Sesamum radiatum</name>
    <name type="common">Black benniseed</name>
    <dbReference type="NCBI Taxonomy" id="300843"/>
    <lineage>
        <taxon>Eukaryota</taxon>
        <taxon>Viridiplantae</taxon>
        <taxon>Streptophyta</taxon>
        <taxon>Embryophyta</taxon>
        <taxon>Tracheophyta</taxon>
        <taxon>Spermatophyta</taxon>
        <taxon>Magnoliopsida</taxon>
        <taxon>eudicotyledons</taxon>
        <taxon>Gunneridae</taxon>
        <taxon>Pentapetalae</taxon>
        <taxon>asterids</taxon>
        <taxon>lamiids</taxon>
        <taxon>Lamiales</taxon>
        <taxon>Pedaliaceae</taxon>
        <taxon>Sesamum</taxon>
    </lineage>
</organism>
<dbReference type="GO" id="GO:0016787">
    <property type="term" value="F:hydrolase activity"/>
    <property type="evidence" value="ECO:0007669"/>
    <property type="project" value="UniProtKB-KW"/>
</dbReference>
<dbReference type="Gene3D" id="1.10.340.70">
    <property type="match status" value="1"/>
</dbReference>
<feature type="domain" description="Integrase zinc-binding" evidence="8">
    <location>
        <begin position="156"/>
        <end position="191"/>
    </location>
</feature>
<dbReference type="InterPro" id="IPR041373">
    <property type="entry name" value="RT_RNaseH"/>
</dbReference>
<evidence type="ECO:0000313" key="9">
    <source>
        <dbReference type="EMBL" id="KAL0419111.1"/>
    </source>
</evidence>